<protein>
    <recommendedName>
        <fullName evidence="1">Microbial-type PARG catalytic domain-containing protein</fullName>
    </recommendedName>
</protein>
<accession>A0A9N8K9U9</accession>
<evidence type="ECO:0000259" key="1">
    <source>
        <dbReference type="Pfam" id="PF10021"/>
    </source>
</evidence>
<dbReference type="Proteomes" id="UP000745764">
    <property type="component" value="Unassembled WGS sequence"/>
</dbReference>
<dbReference type="PANTHER" id="PTHR35596">
    <property type="entry name" value="DUF2263 DOMAIN-CONTAINING PROTEIN"/>
    <property type="match status" value="1"/>
</dbReference>
<keyword evidence="3" id="KW-1185">Reference proteome</keyword>
<evidence type="ECO:0000313" key="3">
    <source>
        <dbReference type="Proteomes" id="UP000745764"/>
    </source>
</evidence>
<name>A0A9N8K9U9_9PEZI</name>
<reference evidence="2" key="1">
    <citation type="submission" date="2020-06" db="EMBL/GenBank/DDBJ databases">
        <authorList>
            <person name="Onetto C."/>
        </authorList>
    </citation>
    <scope>NUCLEOTIDE SEQUENCE</scope>
</reference>
<organism evidence="2 3">
    <name type="scientific">Aureobasidium uvarum</name>
    <dbReference type="NCBI Taxonomy" id="2773716"/>
    <lineage>
        <taxon>Eukaryota</taxon>
        <taxon>Fungi</taxon>
        <taxon>Dikarya</taxon>
        <taxon>Ascomycota</taxon>
        <taxon>Pezizomycotina</taxon>
        <taxon>Dothideomycetes</taxon>
        <taxon>Dothideomycetidae</taxon>
        <taxon>Dothideales</taxon>
        <taxon>Saccotheciaceae</taxon>
        <taxon>Aureobasidium</taxon>
    </lineage>
</organism>
<sequence>MPDIATRRKICEDTIKRSEQIAASTPKASLSSTFITSTTYPELSPLDPSFPDLELERIEVIDSDSFLCARNILSRNSDLRDKLAVLNLASDEEPGGGWRYSLSMTQEEALCYSSTLFKTLQPKWYPWANTGEGSIAGIFSPNIVVFKDTLDNECVELSKEQRVVVSVITVAAPRRPELTEDGKRFRDQSVLEGFRDKVRLVLRCAAGEGKTGLVLGALGCGAYGCPPGLVAEEMEDVLGEEEFRGWFERVVFAVYAKGPVGKRNLELFREVFGVGQ</sequence>
<evidence type="ECO:0000313" key="2">
    <source>
        <dbReference type="EMBL" id="CAD0107035.1"/>
    </source>
</evidence>
<dbReference type="InterPro" id="IPR019261">
    <property type="entry name" value="PARG_cat_microbial"/>
</dbReference>
<dbReference type="SUPFAM" id="SSF52949">
    <property type="entry name" value="Macro domain-like"/>
    <property type="match status" value="1"/>
</dbReference>
<dbReference type="InterPro" id="IPR012664">
    <property type="entry name" value="CHP02452"/>
</dbReference>
<comment type="caution">
    <text evidence="2">The sequence shown here is derived from an EMBL/GenBank/DDBJ whole genome shotgun (WGS) entry which is preliminary data.</text>
</comment>
<dbReference type="PANTHER" id="PTHR35596:SF1">
    <property type="entry name" value="MICROBIAL-TYPE PARG CATALYTIC DOMAIN-CONTAINING PROTEIN"/>
    <property type="match status" value="1"/>
</dbReference>
<dbReference type="PIRSF" id="PIRSF014899">
    <property type="entry name" value="UCP014899"/>
    <property type="match status" value="1"/>
</dbReference>
<dbReference type="OrthoDB" id="9985428at2759"/>
<proteinExistence type="predicted"/>
<dbReference type="EMBL" id="CAINUL010000001">
    <property type="protein sequence ID" value="CAD0107035.1"/>
    <property type="molecule type" value="Genomic_DNA"/>
</dbReference>
<dbReference type="InterPro" id="IPR043472">
    <property type="entry name" value="Macro_dom-like"/>
</dbReference>
<dbReference type="Gene3D" id="3.40.220.10">
    <property type="entry name" value="Leucine Aminopeptidase, subunit E, domain 1"/>
    <property type="match status" value="1"/>
</dbReference>
<dbReference type="AlphaFoldDB" id="A0A9N8K9U9"/>
<dbReference type="NCBIfam" id="TIGR02452">
    <property type="entry name" value="TIGR02452 family protein"/>
    <property type="match status" value="1"/>
</dbReference>
<gene>
    <name evidence="2" type="ORF">AWRI4620_LOCUS1290</name>
</gene>
<dbReference type="Pfam" id="PF10021">
    <property type="entry name" value="PARG_cat_microb"/>
    <property type="match status" value="1"/>
</dbReference>
<feature type="domain" description="Microbial-type PARG catalytic" evidence="1">
    <location>
        <begin position="51"/>
        <end position="148"/>
    </location>
</feature>